<proteinExistence type="predicted"/>
<evidence type="ECO:0000313" key="1">
    <source>
        <dbReference type="EMBL" id="WED75381.1"/>
    </source>
</evidence>
<reference evidence="1" key="1">
    <citation type="submission" date="2023-02" db="EMBL/GenBank/DDBJ databases">
        <title>The sequence of Aeromonas allosaccharophila K520.</title>
        <authorList>
            <person name="Luo X."/>
        </authorList>
    </citation>
    <scope>NUCLEOTIDE SEQUENCE</scope>
    <source>
        <strain evidence="1">K520</strain>
    </source>
</reference>
<dbReference type="EMBL" id="CP118988">
    <property type="protein sequence ID" value="WED75381.1"/>
    <property type="molecule type" value="Genomic_DNA"/>
</dbReference>
<dbReference type="Proteomes" id="UP001213721">
    <property type="component" value="Chromosome"/>
</dbReference>
<protein>
    <submittedName>
        <fullName evidence="1">BREX-3 system P-loop-containing protein BrxF</fullName>
    </submittedName>
</protein>
<dbReference type="AlphaFoldDB" id="A0AAX3NP27"/>
<dbReference type="RefSeq" id="WP_049048521.1">
    <property type="nucleotide sequence ID" value="NZ_CP118988.1"/>
</dbReference>
<organism evidence="1 2">
    <name type="scientific">Aeromonas allosaccharophila</name>
    <dbReference type="NCBI Taxonomy" id="656"/>
    <lineage>
        <taxon>Bacteria</taxon>
        <taxon>Pseudomonadati</taxon>
        <taxon>Pseudomonadota</taxon>
        <taxon>Gammaproteobacteria</taxon>
        <taxon>Aeromonadales</taxon>
        <taxon>Aeromonadaceae</taxon>
        <taxon>Aeromonas</taxon>
    </lineage>
</organism>
<accession>A0AAX3NP27</accession>
<name>A0AAX3NP27_9GAMM</name>
<dbReference type="InterPro" id="IPR048067">
    <property type="entry name" value="BREX_3_BrxF"/>
</dbReference>
<gene>
    <name evidence="1" type="primary">brxF</name>
    <name evidence="1" type="ORF">PYU98_15740</name>
</gene>
<sequence>MLGQPIHVTSVSSAYELQAEANKALLRMSVQSSALVLVINSPTQIIRSARETEGLTYLELSEQLCERLLPLSCNDRSRHVSDIIAQMLNGIASDVVWLDRIQVLFEPTLELDPLRQLQDLARLKPIVAIWPGQITERFLTFSVPGRDDYQSYSANDLANVPIIHVTEQRG</sequence>
<dbReference type="NCBIfam" id="NF033453">
    <property type="entry name" value="BREX_3_BrxF"/>
    <property type="match status" value="1"/>
</dbReference>
<evidence type="ECO:0000313" key="2">
    <source>
        <dbReference type="Proteomes" id="UP001213721"/>
    </source>
</evidence>